<proteinExistence type="predicted"/>
<evidence type="ECO:0000256" key="6">
    <source>
        <dbReference type="PIRSR" id="PIRSR600175-2"/>
    </source>
</evidence>
<dbReference type="PANTHER" id="PTHR11616">
    <property type="entry name" value="SODIUM/CHLORIDE DEPENDENT TRANSPORTER"/>
    <property type="match status" value="1"/>
</dbReference>
<sequence>VHFLIGAPIYYLELALSQFSSRGPATAFLLARGWQGVGFAMIINSVLCMLYYNAIISWALFYFISSFRTNLLWKKCGYWWNDARCFVPSADTLGQFSSRGPATAFLLAKGWQGVGFAMIINSVLCMLYYNVIISWALFYFISSFRTNLLWKKCGYWWNDARCFVPGADSSSFRVNGTTYNCTEPQFLNRTEYLCEQINATDRVTATEQFFL</sequence>
<feature type="non-terminal residue" evidence="8">
    <location>
        <position position="1"/>
    </location>
</feature>
<keyword evidence="3 7" id="KW-0812">Transmembrane</keyword>
<dbReference type="InterPro" id="IPR037272">
    <property type="entry name" value="SNS_sf"/>
</dbReference>
<name>A0A821HZF5_9BILA</name>
<dbReference type="Proteomes" id="UP000663873">
    <property type="component" value="Unassembled WGS sequence"/>
</dbReference>
<gene>
    <name evidence="8" type="ORF">UJA718_LOCUS35854</name>
</gene>
<dbReference type="SUPFAM" id="SSF161070">
    <property type="entry name" value="SNF-like"/>
    <property type="match status" value="2"/>
</dbReference>
<dbReference type="PROSITE" id="PS50267">
    <property type="entry name" value="NA_NEUROTRAN_SYMP_3"/>
    <property type="match status" value="2"/>
</dbReference>
<evidence type="ECO:0000256" key="7">
    <source>
        <dbReference type="SAM" id="Phobius"/>
    </source>
</evidence>
<accession>A0A821HZF5</accession>
<evidence type="ECO:0000256" key="4">
    <source>
        <dbReference type="ARBA" id="ARBA00022989"/>
    </source>
</evidence>
<dbReference type="Pfam" id="PF00209">
    <property type="entry name" value="SNF"/>
    <property type="match status" value="2"/>
</dbReference>
<evidence type="ECO:0000313" key="8">
    <source>
        <dbReference type="EMBL" id="CAF4693146.1"/>
    </source>
</evidence>
<keyword evidence="9" id="KW-1185">Reference proteome</keyword>
<dbReference type="AlphaFoldDB" id="A0A821HZF5"/>
<dbReference type="GO" id="GO:0005283">
    <property type="term" value="F:amino acid:sodium symporter activity"/>
    <property type="evidence" value="ECO:0007669"/>
    <property type="project" value="TreeGrafter"/>
</dbReference>
<organism evidence="8 9">
    <name type="scientific">Rotaria socialis</name>
    <dbReference type="NCBI Taxonomy" id="392032"/>
    <lineage>
        <taxon>Eukaryota</taxon>
        <taxon>Metazoa</taxon>
        <taxon>Spiralia</taxon>
        <taxon>Gnathifera</taxon>
        <taxon>Rotifera</taxon>
        <taxon>Eurotatoria</taxon>
        <taxon>Bdelloidea</taxon>
        <taxon>Philodinida</taxon>
        <taxon>Philodinidae</taxon>
        <taxon>Rotaria</taxon>
    </lineage>
</organism>
<feature type="disulfide bond" evidence="6">
    <location>
        <begin position="76"/>
        <end position="85"/>
    </location>
</feature>
<feature type="transmembrane region" description="Helical" evidence="7">
    <location>
        <begin position="39"/>
        <end position="64"/>
    </location>
</feature>
<comment type="subcellular location">
    <subcellularLocation>
        <location evidence="1">Membrane</location>
        <topology evidence="1">Multi-pass membrane protein</topology>
    </subcellularLocation>
</comment>
<keyword evidence="2" id="KW-0813">Transport</keyword>
<evidence type="ECO:0000256" key="2">
    <source>
        <dbReference type="ARBA" id="ARBA00022448"/>
    </source>
</evidence>
<evidence type="ECO:0000256" key="1">
    <source>
        <dbReference type="ARBA" id="ARBA00004141"/>
    </source>
</evidence>
<comment type="caution">
    <text evidence="8">The sequence shown here is derived from an EMBL/GenBank/DDBJ whole genome shotgun (WGS) entry which is preliminary data.</text>
</comment>
<dbReference type="InterPro" id="IPR000175">
    <property type="entry name" value="Na/ntran_symport"/>
</dbReference>
<dbReference type="GO" id="GO:0005886">
    <property type="term" value="C:plasma membrane"/>
    <property type="evidence" value="ECO:0007669"/>
    <property type="project" value="TreeGrafter"/>
</dbReference>
<dbReference type="EMBL" id="CAJOBP010033977">
    <property type="protein sequence ID" value="CAF4693146.1"/>
    <property type="molecule type" value="Genomic_DNA"/>
</dbReference>
<dbReference type="PANTHER" id="PTHR11616:SF241">
    <property type="entry name" value="SODIUM- AND CHLORIDE-DEPENDENT GLYCINE TRANSPORTER 2"/>
    <property type="match status" value="1"/>
</dbReference>
<feature type="transmembrane region" description="Helical" evidence="7">
    <location>
        <begin position="116"/>
        <end position="141"/>
    </location>
</feature>
<dbReference type="GO" id="GO:0089718">
    <property type="term" value="P:amino acid import across plasma membrane"/>
    <property type="evidence" value="ECO:0007669"/>
    <property type="project" value="TreeGrafter"/>
</dbReference>
<keyword evidence="6" id="KW-1015">Disulfide bond</keyword>
<evidence type="ECO:0000256" key="3">
    <source>
        <dbReference type="ARBA" id="ARBA00022692"/>
    </source>
</evidence>
<evidence type="ECO:0000313" key="9">
    <source>
        <dbReference type="Proteomes" id="UP000663873"/>
    </source>
</evidence>
<evidence type="ECO:0000256" key="5">
    <source>
        <dbReference type="ARBA" id="ARBA00023136"/>
    </source>
</evidence>
<reference evidence="8" key="1">
    <citation type="submission" date="2021-02" db="EMBL/GenBank/DDBJ databases">
        <authorList>
            <person name="Nowell W R."/>
        </authorList>
    </citation>
    <scope>NUCLEOTIDE SEQUENCE</scope>
</reference>
<protein>
    <submittedName>
        <fullName evidence="8">Uncharacterized protein</fullName>
    </submittedName>
</protein>
<keyword evidence="4 7" id="KW-1133">Transmembrane helix</keyword>
<keyword evidence="5 7" id="KW-0472">Membrane</keyword>